<dbReference type="Pfam" id="PF13411">
    <property type="entry name" value="MerR_1"/>
    <property type="match status" value="1"/>
</dbReference>
<dbReference type="AlphaFoldDB" id="A0A0D0Q8P0"/>
<dbReference type="InterPro" id="IPR000551">
    <property type="entry name" value="MerR-type_HTH_dom"/>
</dbReference>
<protein>
    <submittedName>
        <fullName evidence="2">Putative transcriptional regulator</fullName>
    </submittedName>
</protein>
<evidence type="ECO:0000313" key="3">
    <source>
        <dbReference type="Proteomes" id="UP000035100"/>
    </source>
</evidence>
<evidence type="ECO:0000313" key="2">
    <source>
        <dbReference type="EMBL" id="KIQ70754.1"/>
    </source>
</evidence>
<dbReference type="SUPFAM" id="SSF46955">
    <property type="entry name" value="Putative DNA-binding domain"/>
    <property type="match status" value="1"/>
</dbReference>
<dbReference type="Gene3D" id="1.10.1660.10">
    <property type="match status" value="1"/>
</dbReference>
<dbReference type="InterPro" id="IPR009061">
    <property type="entry name" value="DNA-bd_dom_put_sf"/>
</dbReference>
<dbReference type="GO" id="GO:0006355">
    <property type="term" value="P:regulation of DNA-templated transcription"/>
    <property type="evidence" value="ECO:0007669"/>
    <property type="project" value="InterPro"/>
</dbReference>
<evidence type="ECO:0000259" key="1">
    <source>
        <dbReference type="Pfam" id="PF13411"/>
    </source>
</evidence>
<organism evidence="2 3">
    <name type="scientific">Wenxinia marina DSM 24838</name>
    <dbReference type="NCBI Taxonomy" id="1123501"/>
    <lineage>
        <taxon>Bacteria</taxon>
        <taxon>Pseudomonadati</taxon>
        <taxon>Pseudomonadota</taxon>
        <taxon>Alphaproteobacteria</taxon>
        <taxon>Rhodobacterales</taxon>
        <taxon>Roseobacteraceae</taxon>
        <taxon>Wenxinia</taxon>
    </lineage>
</organism>
<sequence>MDFLAHNMPAGEFSELTGIPVDTLRDWRKRGIGASICQPHPNGNGRWVYSQQGGMIVHLAQRLVAIGWEWKLAMDLAYFAAAHLTGKALYGSTPNAGGYGDRYIVFARASDGASKLFSGPDASRALEAWAGDLDFPMVEVIDLDAIMAELPARFRKGLDTLKEVFAN</sequence>
<proteinExistence type="predicted"/>
<accession>A0A0D0Q8P0</accession>
<gene>
    <name evidence="2" type="ORF">Wenmar_00638</name>
</gene>
<feature type="domain" description="HTH merR-type" evidence="1">
    <location>
        <begin position="8"/>
        <end position="52"/>
    </location>
</feature>
<dbReference type="OrthoDB" id="9800334at2"/>
<dbReference type="STRING" id="1123501.Wenmar_00638"/>
<dbReference type="EMBL" id="AONG01000004">
    <property type="protein sequence ID" value="KIQ70754.1"/>
    <property type="molecule type" value="Genomic_DNA"/>
</dbReference>
<dbReference type="RefSeq" id="WP_018303280.1">
    <property type="nucleotide sequence ID" value="NZ_KB902293.1"/>
</dbReference>
<keyword evidence="3" id="KW-1185">Reference proteome</keyword>
<comment type="caution">
    <text evidence="2">The sequence shown here is derived from an EMBL/GenBank/DDBJ whole genome shotgun (WGS) entry which is preliminary data.</text>
</comment>
<name>A0A0D0Q8P0_9RHOB</name>
<reference evidence="2 3" key="1">
    <citation type="submission" date="2013-01" db="EMBL/GenBank/DDBJ databases">
        <authorList>
            <person name="Fiebig A."/>
            <person name="Goeker M."/>
            <person name="Klenk H.-P.P."/>
        </authorList>
    </citation>
    <scope>NUCLEOTIDE SEQUENCE [LARGE SCALE GENOMIC DNA]</scope>
    <source>
        <strain evidence="2 3">DSM 24838</strain>
    </source>
</reference>
<dbReference type="Proteomes" id="UP000035100">
    <property type="component" value="Unassembled WGS sequence"/>
</dbReference>
<dbReference type="GO" id="GO:0003677">
    <property type="term" value="F:DNA binding"/>
    <property type="evidence" value="ECO:0007669"/>
    <property type="project" value="InterPro"/>
</dbReference>